<proteinExistence type="predicted"/>
<accession>A0A1G6J050</accession>
<dbReference type="AlphaFoldDB" id="A0A1G6J050"/>
<dbReference type="OrthoDB" id="9553740at2"/>
<keyword evidence="2" id="KW-1185">Reference proteome</keyword>
<protein>
    <submittedName>
        <fullName evidence="1">Uncharacterized protein</fullName>
    </submittedName>
</protein>
<reference evidence="2" key="1">
    <citation type="submission" date="2016-10" db="EMBL/GenBank/DDBJ databases">
        <authorList>
            <person name="Varghese N."/>
            <person name="Submissions S."/>
        </authorList>
    </citation>
    <scope>NUCLEOTIDE SEQUENCE [LARGE SCALE GENOMIC DNA]</scope>
    <source>
        <strain evidence="2">DSM 8415</strain>
    </source>
</reference>
<dbReference type="EMBL" id="FMYU01000002">
    <property type="protein sequence ID" value="SDC11436.1"/>
    <property type="molecule type" value="Genomic_DNA"/>
</dbReference>
<evidence type="ECO:0000313" key="2">
    <source>
        <dbReference type="Proteomes" id="UP000199411"/>
    </source>
</evidence>
<name>A0A1G6J050_9BACT</name>
<dbReference type="RefSeq" id="WP_092127727.1">
    <property type="nucleotide sequence ID" value="NZ_FMYU01000002.1"/>
</dbReference>
<dbReference type="Proteomes" id="UP000199411">
    <property type="component" value="Unassembled WGS sequence"/>
</dbReference>
<evidence type="ECO:0000313" key="1">
    <source>
        <dbReference type="EMBL" id="SDC11436.1"/>
    </source>
</evidence>
<organism evidence="1 2">
    <name type="scientific">Desulfurella multipotens</name>
    <dbReference type="NCBI Taxonomy" id="79269"/>
    <lineage>
        <taxon>Bacteria</taxon>
        <taxon>Pseudomonadati</taxon>
        <taxon>Campylobacterota</taxon>
        <taxon>Desulfurellia</taxon>
        <taxon>Desulfurellales</taxon>
        <taxon>Desulfurellaceae</taxon>
        <taxon>Desulfurella</taxon>
    </lineage>
</organism>
<sequence>MKTLKYFARQKENVSVKTLVKETGDYNFKKQRRFIGSNFDLINWSTKSSTMFDGESSTSKADT</sequence>
<gene>
    <name evidence="1" type="ORF">SAMN05660835_00337</name>
</gene>